<dbReference type="eggNOG" id="COG0110">
    <property type="taxonomic scope" value="Bacteria"/>
</dbReference>
<reference evidence="6 7" key="1">
    <citation type="submission" date="2012-09" db="EMBL/GenBank/DDBJ databases">
        <title>The Genome Sequence of Massilia timonae CCUG 45783.</title>
        <authorList>
            <consortium name="The Broad Institute Genome Sequencing Platform"/>
            <person name="Earl A."/>
            <person name="Ward D."/>
            <person name="Feldgarden M."/>
            <person name="Gevers D."/>
            <person name="Huys G."/>
            <person name="Walker B."/>
            <person name="Young S.K."/>
            <person name="Zeng Q."/>
            <person name="Gargeya S."/>
            <person name="Fitzgerald M."/>
            <person name="Haas B."/>
            <person name="Abouelleil A."/>
            <person name="Alvarado L."/>
            <person name="Arachchi H.M."/>
            <person name="Berlin A.M."/>
            <person name="Chapman S.B."/>
            <person name="Goldberg J."/>
            <person name="Griggs A."/>
            <person name="Gujja S."/>
            <person name="Hansen M."/>
            <person name="Howarth C."/>
            <person name="Imamovic A."/>
            <person name="Larimer J."/>
            <person name="McCowen C."/>
            <person name="Montmayeur A."/>
            <person name="Murphy C."/>
            <person name="Neiman D."/>
            <person name="Pearson M."/>
            <person name="Priest M."/>
            <person name="Roberts A."/>
            <person name="Saif S."/>
            <person name="Shea T."/>
            <person name="Sisk P."/>
            <person name="Sykes S."/>
            <person name="Wortman J."/>
            <person name="Nusbaum C."/>
            <person name="Birren B."/>
        </authorList>
    </citation>
    <scope>NUCLEOTIDE SEQUENCE [LARGE SCALE GENOMIC DNA]</scope>
    <source>
        <strain evidence="6 7">CCUG 45783</strain>
    </source>
</reference>
<dbReference type="PATRIC" id="fig|883126.3.peg.4283"/>
<accession>K9DB21</accession>
<dbReference type="Proteomes" id="UP000009874">
    <property type="component" value="Unassembled WGS sequence"/>
</dbReference>
<dbReference type="InterPro" id="IPR050179">
    <property type="entry name" value="Trans_hexapeptide_repeat"/>
</dbReference>
<organism evidence="6 7">
    <name type="scientific">Massilia timonae CCUG 45783</name>
    <dbReference type="NCBI Taxonomy" id="883126"/>
    <lineage>
        <taxon>Bacteria</taxon>
        <taxon>Pseudomonadati</taxon>
        <taxon>Pseudomonadota</taxon>
        <taxon>Betaproteobacteria</taxon>
        <taxon>Burkholderiales</taxon>
        <taxon>Oxalobacteraceae</taxon>
        <taxon>Telluria group</taxon>
        <taxon>Massilia</taxon>
    </lineage>
</organism>
<dbReference type="InterPro" id="IPR011004">
    <property type="entry name" value="Trimer_LpxA-like_sf"/>
</dbReference>
<feature type="region of interest" description="Disordered" evidence="5">
    <location>
        <begin position="187"/>
        <end position="220"/>
    </location>
</feature>
<keyword evidence="2" id="KW-0808">Transferase</keyword>
<comment type="caution">
    <text evidence="6">The sequence shown here is derived from an EMBL/GenBank/DDBJ whole genome shotgun (WGS) entry which is preliminary data.</text>
</comment>
<comment type="similarity">
    <text evidence="1">Belongs to the transferase hexapeptide repeat family.</text>
</comment>
<protein>
    <recommendedName>
        <fullName evidence="8">N-acetyltransferase</fullName>
    </recommendedName>
</protein>
<dbReference type="PANTHER" id="PTHR43300">
    <property type="entry name" value="ACETYLTRANSFERASE"/>
    <property type="match status" value="1"/>
</dbReference>
<evidence type="ECO:0000313" key="6">
    <source>
        <dbReference type="EMBL" id="EKU80461.1"/>
    </source>
</evidence>
<dbReference type="AlphaFoldDB" id="K9DB21"/>
<keyword evidence="3" id="KW-0677">Repeat</keyword>
<dbReference type="PROSITE" id="PS00101">
    <property type="entry name" value="HEXAPEP_TRANSFERASES"/>
    <property type="match status" value="1"/>
</dbReference>
<evidence type="ECO:0000256" key="4">
    <source>
        <dbReference type="ARBA" id="ARBA00023315"/>
    </source>
</evidence>
<feature type="compositionally biased region" description="Low complexity" evidence="5">
    <location>
        <begin position="187"/>
        <end position="201"/>
    </location>
</feature>
<keyword evidence="7" id="KW-1185">Reference proteome</keyword>
<evidence type="ECO:0000256" key="3">
    <source>
        <dbReference type="ARBA" id="ARBA00022737"/>
    </source>
</evidence>
<evidence type="ECO:0000256" key="2">
    <source>
        <dbReference type="ARBA" id="ARBA00022679"/>
    </source>
</evidence>
<dbReference type="Pfam" id="PF00132">
    <property type="entry name" value="Hexapep"/>
    <property type="match status" value="2"/>
</dbReference>
<dbReference type="InterPro" id="IPR018357">
    <property type="entry name" value="Hexapep_transf_CS"/>
</dbReference>
<gene>
    <name evidence="6" type="ORF">HMPREF9710_04247</name>
</gene>
<evidence type="ECO:0000313" key="7">
    <source>
        <dbReference type="Proteomes" id="UP000009874"/>
    </source>
</evidence>
<dbReference type="Gene3D" id="2.20.70.110">
    <property type="match status" value="1"/>
</dbReference>
<sequence length="220" mass="22689">MAIIIHSSAIVDRGAQLGDDTHVWHFAHVCAGARIGAACSLGQNVFVGNDVSIGNGVKIQNNVSIYDAVTLEDDVFCGPSMVFTNVYNPRAAVPRKHEYRRTLVRRGATIGANATVVCGVTIGQYAFVAAGAVVNRDVAPHALVAGVPARQIGWVSRSGDRLALPLRGNGAARCPLSGESYILQDGACSSADGPAGSPSGARDLTASDPNPSPSQNAARG</sequence>
<evidence type="ECO:0000256" key="1">
    <source>
        <dbReference type="ARBA" id="ARBA00007274"/>
    </source>
</evidence>
<proteinExistence type="inferred from homology"/>
<dbReference type="InterPro" id="IPR001451">
    <property type="entry name" value="Hexapep"/>
</dbReference>
<dbReference type="EMBL" id="AGZI01000051">
    <property type="protein sequence ID" value="EKU80461.1"/>
    <property type="molecule type" value="Genomic_DNA"/>
</dbReference>
<dbReference type="PANTHER" id="PTHR43300:SF4">
    <property type="entry name" value="ACYL-[ACYL-CARRIER-PROTEIN]--UDP-N-ACETYLGLUCOSAMINE O-ACYLTRANSFERASE"/>
    <property type="match status" value="1"/>
</dbReference>
<dbReference type="SUPFAM" id="SSF51161">
    <property type="entry name" value="Trimeric LpxA-like enzymes"/>
    <property type="match status" value="1"/>
</dbReference>
<evidence type="ECO:0008006" key="8">
    <source>
        <dbReference type="Google" id="ProtNLM"/>
    </source>
</evidence>
<dbReference type="OrthoDB" id="272049at2"/>
<dbReference type="Gene3D" id="2.160.10.10">
    <property type="entry name" value="Hexapeptide repeat proteins"/>
    <property type="match status" value="1"/>
</dbReference>
<dbReference type="HOGENOM" id="CLU_051638_9_1_4"/>
<dbReference type="GO" id="GO:0016746">
    <property type="term" value="F:acyltransferase activity"/>
    <property type="evidence" value="ECO:0007669"/>
    <property type="project" value="UniProtKB-KW"/>
</dbReference>
<dbReference type="RefSeq" id="WP_005669826.1">
    <property type="nucleotide sequence ID" value="NZ_JH992925.1"/>
</dbReference>
<keyword evidence="4" id="KW-0012">Acyltransferase</keyword>
<name>K9DB21_9BURK</name>
<dbReference type="CDD" id="cd03358">
    <property type="entry name" value="LbH_WxcM_N_like"/>
    <property type="match status" value="1"/>
</dbReference>
<evidence type="ECO:0000256" key="5">
    <source>
        <dbReference type="SAM" id="MobiDB-lite"/>
    </source>
</evidence>
<feature type="compositionally biased region" description="Polar residues" evidence="5">
    <location>
        <begin position="207"/>
        <end position="220"/>
    </location>
</feature>